<dbReference type="EMBL" id="JALLAZ020001416">
    <property type="protein sequence ID" value="KAL3775359.1"/>
    <property type="molecule type" value="Genomic_DNA"/>
</dbReference>
<dbReference type="AlphaFoldDB" id="A0ABD3NH28"/>
<evidence type="ECO:0000313" key="1">
    <source>
        <dbReference type="EMBL" id="KAL3775359.1"/>
    </source>
</evidence>
<sequence length="112" mass="12515">MLKMNVPRSLSELRRARTANARDGVEIIDRKNVEQRLADLVRTFDPAVPAANLSTKMWKGLTTILIVIAFPGEEPATDDDIKLPPSILPLDITAAEYRYLTRSVFTSLSSME</sequence>
<comment type="caution">
    <text evidence="1">The sequence shown here is derived from an EMBL/GenBank/DDBJ whole genome shotgun (WGS) entry which is preliminary data.</text>
</comment>
<protein>
    <submittedName>
        <fullName evidence="1">Uncharacterized protein</fullName>
    </submittedName>
</protein>
<name>A0ABD3NH28_9STRA</name>
<proteinExistence type="predicted"/>
<organism evidence="1 2">
    <name type="scientific">Stephanodiscus triporus</name>
    <dbReference type="NCBI Taxonomy" id="2934178"/>
    <lineage>
        <taxon>Eukaryota</taxon>
        <taxon>Sar</taxon>
        <taxon>Stramenopiles</taxon>
        <taxon>Ochrophyta</taxon>
        <taxon>Bacillariophyta</taxon>
        <taxon>Coscinodiscophyceae</taxon>
        <taxon>Thalassiosirophycidae</taxon>
        <taxon>Stephanodiscales</taxon>
        <taxon>Stephanodiscaceae</taxon>
        <taxon>Stephanodiscus</taxon>
    </lineage>
</organism>
<evidence type="ECO:0000313" key="2">
    <source>
        <dbReference type="Proteomes" id="UP001530315"/>
    </source>
</evidence>
<accession>A0ABD3NH28</accession>
<keyword evidence="2" id="KW-1185">Reference proteome</keyword>
<gene>
    <name evidence="1" type="ORF">ACHAW5_006501</name>
</gene>
<dbReference type="Proteomes" id="UP001530315">
    <property type="component" value="Unassembled WGS sequence"/>
</dbReference>
<reference evidence="1 2" key="1">
    <citation type="submission" date="2024-10" db="EMBL/GenBank/DDBJ databases">
        <title>Updated reference genomes for cyclostephanoid diatoms.</title>
        <authorList>
            <person name="Roberts W.R."/>
            <person name="Alverson A.J."/>
        </authorList>
    </citation>
    <scope>NUCLEOTIDE SEQUENCE [LARGE SCALE GENOMIC DNA]</scope>
    <source>
        <strain evidence="1 2">AJA276-08</strain>
    </source>
</reference>